<accession>A0A0M0J5V3</accession>
<reference evidence="2" key="1">
    <citation type="journal article" date="2015" name="PLoS Genet.">
        <title>Genome Sequence and Transcriptome Analyses of Chrysochromulina tobin: Metabolic Tools for Enhanced Algal Fitness in the Prominent Order Prymnesiales (Haptophyceae).</title>
        <authorList>
            <person name="Hovde B.T."/>
            <person name="Deodato C.R."/>
            <person name="Hunsperger H.M."/>
            <person name="Ryken S.A."/>
            <person name="Yost W."/>
            <person name="Jha R.K."/>
            <person name="Patterson J."/>
            <person name="Monnat R.J. Jr."/>
            <person name="Barlow S.B."/>
            <person name="Starkenburg S.R."/>
            <person name="Cattolico R.A."/>
        </authorList>
    </citation>
    <scope>NUCLEOTIDE SEQUENCE</scope>
    <source>
        <strain evidence="2">CCMP291</strain>
    </source>
</reference>
<dbReference type="OrthoDB" id="10675801at2759"/>
<keyword evidence="2" id="KW-1185">Reference proteome</keyword>
<name>A0A0M0J5V3_9EUKA</name>
<organism evidence="1 2">
    <name type="scientific">Chrysochromulina tobinii</name>
    <dbReference type="NCBI Taxonomy" id="1460289"/>
    <lineage>
        <taxon>Eukaryota</taxon>
        <taxon>Haptista</taxon>
        <taxon>Haptophyta</taxon>
        <taxon>Prymnesiophyceae</taxon>
        <taxon>Prymnesiales</taxon>
        <taxon>Chrysochromulinaceae</taxon>
        <taxon>Chrysochromulina</taxon>
    </lineage>
</organism>
<dbReference type="AlphaFoldDB" id="A0A0M0J5V3"/>
<evidence type="ECO:0000313" key="2">
    <source>
        <dbReference type="Proteomes" id="UP000037460"/>
    </source>
</evidence>
<proteinExistence type="predicted"/>
<gene>
    <name evidence="1" type="ORF">Ctob_000282</name>
</gene>
<protein>
    <submittedName>
        <fullName evidence="1">Uncharacterized protein</fullName>
    </submittedName>
</protein>
<dbReference type="EMBL" id="JWZX01003320">
    <property type="protein sequence ID" value="KOO21969.1"/>
    <property type="molecule type" value="Genomic_DNA"/>
</dbReference>
<comment type="caution">
    <text evidence="1">The sequence shown here is derived from an EMBL/GenBank/DDBJ whole genome shotgun (WGS) entry which is preliminary data.</text>
</comment>
<dbReference type="Proteomes" id="UP000037460">
    <property type="component" value="Unassembled WGS sequence"/>
</dbReference>
<sequence>MNDMLATLHETIGVSTENVEGMVFLQGMLVRSAIDKRFFKCRLCNLGMNTSREIVSWLLQKPNQGRTFTLPECERKRCRESIHNDETRRDFARLFGRIIEAKYDVVACNFPTWQCSLFMYVNVAIIMRYTHRYDHHLQQIQLGKPHRASACLLNKGSTSMAEEATHVVRHMASMPNVVLAASNAYDWLYLRRNIGVAAVPWPGLSVQLSRVRYTGGSPSGRREVLFCCGSSPYNKPIAQWAELIVNASRRFMPLIREQHLNNRVHAPTKVPLGEGLAMVAPFDGHYRISGSIQFAWLNDLYPKSFHCKRVKLYSTPEELVVIVDLLLRNATLRNEISAAQKAYFASEMRRTDGHVRVALHRALRATKKTPINP</sequence>
<evidence type="ECO:0000313" key="1">
    <source>
        <dbReference type="EMBL" id="KOO21969.1"/>
    </source>
</evidence>